<evidence type="ECO:0000313" key="1">
    <source>
        <dbReference type="EMBL" id="KRH94390.1"/>
    </source>
</evidence>
<reference evidence="1 2" key="1">
    <citation type="submission" date="2015-07" db="EMBL/GenBank/DDBJ databases">
        <title>The genome of Pseudoloma neurophilia, a relevant intracellular parasite of the zebrafish.</title>
        <authorList>
            <person name="Ndikumana S."/>
            <person name="Pelin A."/>
            <person name="Sanders J."/>
            <person name="Corradi N."/>
        </authorList>
    </citation>
    <scope>NUCLEOTIDE SEQUENCE [LARGE SCALE GENOMIC DNA]</scope>
    <source>
        <strain evidence="1 2">MK1</strain>
    </source>
</reference>
<dbReference type="VEuPathDB" id="MicrosporidiaDB:M153_2770002882"/>
<organism evidence="1 2">
    <name type="scientific">Pseudoloma neurophilia</name>
    <dbReference type="NCBI Taxonomy" id="146866"/>
    <lineage>
        <taxon>Eukaryota</taxon>
        <taxon>Fungi</taxon>
        <taxon>Fungi incertae sedis</taxon>
        <taxon>Microsporidia</taxon>
        <taxon>Pseudoloma</taxon>
    </lineage>
</organism>
<protein>
    <submittedName>
        <fullName evidence="1">Uncharacterized protein</fullName>
    </submittedName>
</protein>
<name>A0A0R0LYI5_9MICR</name>
<evidence type="ECO:0000313" key="2">
    <source>
        <dbReference type="Proteomes" id="UP000051530"/>
    </source>
</evidence>
<accession>A0A0R0LYI5</accession>
<dbReference type="Proteomes" id="UP000051530">
    <property type="component" value="Unassembled WGS sequence"/>
</dbReference>
<dbReference type="AlphaFoldDB" id="A0A0R0LYI5"/>
<sequence>MDTVVRELKLNSSEKLEFLMAHINEDIRVSVKEVDCYEKYFEKILKKKYKSKFSEKYENLLQRKKQISYASISDYKNKIEEIIKRIAITDKLSDVEGKKLKRKWGFKGLHVKTNLMLAKEGAKSVKIAIKLIENVELIFNTSGSIHKSHKSLNKEFRNFNLEHPPVKKNENHKTKENSF</sequence>
<keyword evidence="2" id="KW-1185">Reference proteome</keyword>
<dbReference type="EMBL" id="LGUB01000083">
    <property type="protein sequence ID" value="KRH94390.1"/>
    <property type="molecule type" value="Genomic_DNA"/>
</dbReference>
<proteinExistence type="predicted"/>
<gene>
    <name evidence="1" type="ORF">M153_2770002882</name>
</gene>
<comment type="caution">
    <text evidence="1">The sequence shown here is derived from an EMBL/GenBank/DDBJ whole genome shotgun (WGS) entry which is preliminary data.</text>
</comment>